<protein>
    <submittedName>
        <fullName evidence="1">Uncharacterized protein</fullName>
    </submittedName>
</protein>
<sequence>MKESVRGGWTRRRATVIHSELRLMNNKQHRKTNCLNFLFVDVKRRFRSMFSWRGLDIQLWGGKPRVKTPLPGALEADLTAH</sequence>
<dbReference type="EMBL" id="CADEAL010001114">
    <property type="protein sequence ID" value="CAB1429226.1"/>
    <property type="molecule type" value="Genomic_DNA"/>
</dbReference>
<name>A0A9N7YL05_PLEPL</name>
<keyword evidence="2" id="KW-1185">Reference proteome</keyword>
<gene>
    <name evidence="1" type="ORF">PLEPLA_LOCUS17202</name>
</gene>
<comment type="caution">
    <text evidence="1">The sequence shown here is derived from an EMBL/GenBank/DDBJ whole genome shotgun (WGS) entry which is preliminary data.</text>
</comment>
<evidence type="ECO:0000313" key="2">
    <source>
        <dbReference type="Proteomes" id="UP001153269"/>
    </source>
</evidence>
<dbReference type="AlphaFoldDB" id="A0A9N7YL05"/>
<dbReference type="Proteomes" id="UP001153269">
    <property type="component" value="Unassembled WGS sequence"/>
</dbReference>
<reference evidence="1" key="1">
    <citation type="submission" date="2020-03" db="EMBL/GenBank/DDBJ databases">
        <authorList>
            <person name="Weist P."/>
        </authorList>
    </citation>
    <scope>NUCLEOTIDE SEQUENCE</scope>
</reference>
<proteinExistence type="predicted"/>
<evidence type="ECO:0000313" key="1">
    <source>
        <dbReference type="EMBL" id="CAB1429226.1"/>
    </source>
</evidence>
<organism evidence="1 2">
    <name type="scientific">Pleuronectes platessa</name>
    <name type="common">European plaice</name>
    <dbReference type="NCBI Taxonomy" id="8262"/>
    <lineage>
        <taxon>Eukaryota</taxon>
        <taxon>Metazoa</taxon>
        <taxon>Chordata</taxon>
        <taxon>Craniata</taxon>
        <taxon>Vertebrata</taxon>
        <taxon>Euteleostomi</taxon>
        <taxon>Actinopterygii</taxon>
        <taxon>Neopterygii</taxon>
        <taxon>Teleostei</taxon>
        <taxon>Neoteleostei</taxon>
        <taxon>Acanthomorphata</taxon>
        <taxon>Carangaria</taxon>
        <taxon>Pleuronectiformes</taxon>
        <taxon>Pleuronectoidei</taxon>
        <taxon>Pleuronectidae</taxon>
        <taxon>Pleuronectes</taxon>
    </lineage>
</organism>
<accession>A0A9N7YL05</accession>